<comment type="caution">
    <text evidence="3">The sequence shown here is derived from an EMBL/GenBank/DDBJ whole genome shotgun (WGS) entry which is preliminary data.</text>
</comment>
<evidence type="ECO:0000256" key="1">
    <source>
        <dbReference type="SAM" id="Coils"/>
    </source>
</evidence>
<dbReference type="EMBL" id="JAHCVI010000003">
    <property type="protein sequence ID" value="KAG7287330.1"/>
    <property type="molecule type" value="Genomic_DNA"/>
</dbReference>
<feature type="region of interest" description="Disordered" evidence="2">
    <location>
        <begin position="1"/>
        <end position="58"/>
    </location>
</feature>
<protein>
    <submittedName>
        <fullName evidence="3">Uncharacterized protein</fullName>
    </submittedName>
</protein>
<keyword evidence="1" id="KW-0175">Coiled coil</keyword>
<feature type="coiled-coil region" evidence="1">
    <location>
        <begin position="59"/>
        <end position="110"/>
    </location>
</feature>
<feature type="compositionally biased region" description="Low complexity" evidence="2">
    <location>
        <begin position="21"/>
        <end position="37"/>
    </location>
</feature>
<proteinExistence type="predicted"/>
<feature type="compositionally biased region" description="Basic residues" evidence="2">
    <location>
        <begin position="1"/>
        <end position="19"/>
    </location>
</feature>
<reference evidence="3" key="1">
    <citation type="submission" date="2023-02" db="EMBL/GenBank/DDBJ databases">
        <authorList>
            <person name="Palmer J.M."/>
        </authorList>
    </citation>
    <scope>NUCLEOTIDE SEQUENCE</scope>
    <source>
        <strain evidence="3">FW57</strain>
    </source>
</reference>
<dbReference type="Proteomes" id="UP001197093">
    <property type="component" value="Unassembled WGS sequence"/>
</dbReference>
<accession>A0AAD4EUC3</accession>
<dbReference type="AlphaFoldDB" id="A0AAD4EUC3"/>
<organism evidence="3 4">
    <name type="scientific">Staphylotrichum longicolle</name>
    <dbReference type="NCBI Taxonomy" id="669026"/>
    <lineage>
        <taxon>Eukaryota</taxon>
        <taxon>Fungi</taxon>
        <taxon>Dikarya</taxon>
        <taxon>Ascomycota</taxon>
        <taxon>Pezizomycotina</taxon>
        <taxon>Sordariomycetes</taxon>
        <taxon>Sordariomycetidae</taxon>
        <taxon>Sordariales</taxon>
        <taxon>Chaetomiaceae</taxon>
        <taxon>Staphylotrichum</taxon>
    </lineage>
</organism>
<evidence type="ECO:0000256" key="2">
    <source>
        <dbReference type="SAM" id="MobiDB-lite"/>
    </source>
</evidence>
<gene>
    <name evidence="3" type="ORF">NEMBOFW57_006839</name>
</gene>
<keyword evidence="4" id="KW-1185">Reference proteome</keyword>
<evidence type="ECO:0000313" key="3">
    <source>
        <dbReference type="EMBL" id="KAG7287330.1"/>
    </source>
</evidence>
<sequence length="150" mass="16929">MSRNRSMKTKKQRHGRRSSTKSAKPAAKPAPVPVSAKPEVDSTSLPKSSEKPTPGLSLVRRAAHQNRKLKAKIRLMEKKVAHYGECEKHLVRALQQLEAAKVQIGELNTAVHYLLNAPPHNGLYHDKGANITSKWKRTKWECPVKWNQQD</sequence>
<evidence type="ECO:0000313" key="4">
    <source>
        <dbReference type="Proteomes" id="UP001197093"/>
    </source>
</evidence>
<name>A0AAD4EUC3_9PEZI</name>